<evidence type="ECO:0000313" key="5">
    <source>
        <dbReference type="EMBL" id="KOO31881.1"/>
    </source>
</evidence>
<evidence type="ECO:0000256" key="2">
    <source>
        <dbReference type="ARBA" id="ARBA00022840"/>
    </source>
</evidence>
<dbReference type="EMBL" id="JWZX01001908">
    <property type="protein sequence ID" value="KOO31881.1"/>
    <property type="molecule type" value="Genomic_DNA"/>
</dbReference>
<dbReference type="GO" id="GO:0009190">
    <property type="term" value="P:cyclic nucleotide biosynthetic process"/>
    <property type="evidence" value="ECO:0007669"/>
    <property type="project" value="InterPro"/>
</dbReference>
<keyword evidence="6" id="KW-1185">Reference proteome</keyword>
<feature type="region of interest" description="Disordered" evidence="3">
    <location>
        <begin position="261"/>
        <end position="349"/>
    </location>
</feature>
<gene>
    <name evidence="5" type="ORF">Ctob_013525</name>
</gene>
<dbReference type="GO" id="GO:0004016">
    <property type="term" value="F:adenylate cyclase activity"/>
    <property type="evidence" value="ECO:0007669"/>
    <property type="project" value="TreeGrafter"/>
</dbReference>
<dbReference type="SUPFAM" id="SSF55073">
    <property type="entry name" value="Nucleotide cyclase"/>
    <property type="match status" value="1"/>
</dbReference>
<reference evidence="6" key="1">
    <citation type="journal article" date="2015" name="PLoS Genet.">
        <title>Genome Sequence and Transcriptome Analyses of Chrysochromulina tobin: Metabolic Tools for Enhanced Algal Fitness in the Prominent Order Prymnesiales (Haptophyceae).</title>
        <authorList>
            <person name="Hovde B.T."/>
            <person name="Deodato C.R."/>
            <person name="Hunsperger H.M."/>
            <person name="Ryken S.A."/>
            <person name="Yost W."/>
            <person name="Jha R.K."/>
            <person name="Patterson J."/>
            <person name="Monnat R.J. Jr."/>
            <person name="Barlow S.B."/>
            <person name="Starkenburg S.R."/>
            <person name="Cattolico R.A."/>
        </authorList>
    </citation>
    <scope>NUCLEOTIDE SEQUENCE</scope>
    <source>
        <strain evidence="6">CCMP291</strain>
    </source>
</reference>
<evidence type="ECO:0000259" key="4">
    <source>
        <dbReference type="PROSITE" id="PS50125"/>
    </source>
</evidence>
<dbReference type="AlphaFoldDB" id="A0A0M0JZ04"/>
<dbReference type="GO" id="GO:0035556">
    <property type="term" value="P:intracellular signal transduction"/>
    <property type="evidence" value="ECO:0007669"/>
    <property type="project" value="InterPro"/>
</dbReference>
<dbReference type="PROSITE" id="PS50125">
    <property type="entry name" value="GUANYLATE_CYCLASE_2"/>
    <property type="match status" value="1"/>
</dbReference>
<dbReference type="SMART" id="SM00743">
    <property type="entry name" value="Agenet"/>
    <property type="match status" value="1"/>
</dbReference>
<keyword evidence="2" id="KW-0067">ATP-binding</keyword>
<feature type="compositionally biased region" description="Polar residues" evidence="3">
    <location>
        <begin position="204"/>
        <end position="221"/>
    </location>
</feature>
<dbReference type="GO" id="GO:0005524">
    <property type="term" value="F:ATP binding"/>
    <property type="evidence" value="ECO:0007669"/>
    <property type="project" value="UniProtKB-KW"/>
</dbReference>
<dbReference type="InterPro" id="IPR014002">
    <property type="entry name" value="Agenet_dom_plant"/>
</dbReference>
<keyword evidence="1" id="KW-0547">Nucleotide-binding</keyword>
<dbReference type="CDD" id="cd07302">
    <property type="entry name" value="CHD"/>
    <property type="match status" value="1"/>
</dbReference>
<dbReference type="InterPro" id="IPR001054">
    <property type="entry name" value="A/G_cyclase"/>
</dbReference>
<comment type="caution">
    <text evidence="5">The sequence shown here is derived from an EMBL/GenBank/DDBJ whole genome shotgun (WGS) entry which is preliminary data.</text>
</comment>
<dbReference type="InterPro" id="IPR029787">
    <property type="entry name" value="Nucleotide_cyclase"/>
</dbReference>
<feature type="non-terminal residue" evidence="5">
    <location>
        <position position="634"/>
    </location>
</feature>
<dbReference type="OrthoDB" id="194468at2759"/>
<dbReference type="Proteomes" id="UP000037460">
    <property type="component" value="Unassembled WGS sequence"/>
</dbReference>
<organism evidence="5 6">
    <name type="scientific">Chrysochromulina tobinii</name>
    <dbReference type="NCBI Taxonomy" id="1460289"/>
    <lineage>
        <taxon>Eukaryota</taxon>
        <taxon>Haptista</taxon>
        <taxon>Haptophyta</taxon>
        <taxon>Prymnesiophyceae</taxon>
        <taxon>Prymnesiales</taxon>
        <taxon>Chrysochromulinaceae</taxon>
        <taxon>Chrysochromulina</taxon>
    </lineage>
</organism>
<evidence type="ECO:0000256" key="3">
    <source>
        <dbReference type="SAM" id="MobiDB-lite"/>
    </source>
</evidence>
<feature type="region of interest" description="Disordered" evidence="3">
    <location>
        <begin position="198"/>
        <end position="233"/>
    </location>
</feature>
<accession>A0A0M0JZ04</accession>
<feature type="domain" description="Guanylate cyclase" evidence="4">
    <location>
        <begin position="522"/>
        <end position="580"/>
    </location>
</feature>
<dbReference type="PANTHER" id="PTHR16305">
    <property type="entry name" value="TESTICULAR SOLUBLE ADENYLYL CYCLASE"/>
    <property type="match status" value="1"/>
</dbReference>
<feature type="region of interest" description="Disordered" evidence="3">
    <location>
        <begin position="424"/>
        <end position="460"/>
    </location>
</feature>
<evidence type="ECO:0000256" key="1">
    <source>
        <dbReference type="ARBA" id="ARBA00022741"/>
    </source>
</evidence>
<dbReference type="Gene3D" id="3.30.70.1230">
    <property type="entry name" value="Nucleotide cyclase"/>
    <property type="match status" value="1"/>
</dbReference>
<evidence type="ECO:0000313" key="6">
    <source>
        <dbReference type="Proteomes" id="UP000037460"/>
    </source>
</evidence>
<proteinExistence type="predicted"/>
<feature type="compositionally biased region" description="Polar residues" evidence="3">
    <location>
        <begin position="325"/>
        <end position="334"/>
    </location>
</feature>
<name>A0A0M0JZ04_9EUKA</name>
<dbReference type="PANTHER" id="PTHR16305:SF28">
    <property type="entry name" value="GUANYLATE CYCLASE DOMAIN-CONTAINING PROTEIN"/>
    <property type="match status" value="1"/>
</dbReference>
<feature type="compositionally biased region" description="Low complexity" evidence="3">
    <location>
        <begin position="263"/>
        <end position="281"/>
    </location>
</feature>
<sequence>MQADGSAADFQIDNTWPALYVAGTDCCREPVHLGTADFNNYIPTVTVQGTTTVTVTANRIGSVLTYTKLGMSLRRDGKLLWIADEALLDEYEDDDTADSIQSIPEQPLSDDVATYYKNVFAQRSKATVLPSNMIAEMASQHSEALAEIAAAKQHARKSMSKRELKRDRRRRSLALREERLSGVSERYTEERMALLDTDSEGKWSNRSSAGSDQPPSLTSPHTAEPAIWPSDLPLSSGGFSTLKRGALPRIDSSSLALDQLEQAASAPSSAPASAPVPATAPMKSPEPRRRYGSDAFGLATTEPSAPDPNTDHGDTRPLPPRRISEFSSLHNQWARSPRDSPQEEPAAAEATRAPVWLCASNGGIVSGGSGQHSGQPHFNIGDRVEVDFDDEGWFTGVVETVRAGGRHGDRRVYNVRLDVGETADDVEGSEIRPEGVKGDSGGGSNSRDEQSTRADSLNGFDINDQASELTGLMNARRSSSIKTFDRKFSQVAAFSPLLAHWELERHHPDELVAPGAFDFESALLIVDISGFTALCTKLDIDMLQRHINTYFGELIDVVSKYDGDVLRFVGDALFCAWSLPCGAEAEGTLALATLAACRCALELHQKCSSYLIPEANEHLSMCAPSPPPPSPPPP</sequence>
<dbReference type="GO" id="GO:0005737">
    <property type="term" value="C:cytoplasm"/>
    <property type="evidence" value="ECO:0007669"/>
    <property type="project" value="TreeGrafter"/>
</dbReference>
<protein>
    <submittedName>
        <fullName evidence="5">Guanylyl cyclase</fullName>
    </submittedName>
</protein>